<feature type="chain" id="PRO_5047473223" description="MspA family protein" evidence="2">
    <location>
        <begin position="40"/>
        <end position="221"/>
    </location>
</feature>
<dbReference type="SUPFAM" id="SSF56959">
    <property type="entry name" value="Leukocidin-like"/>
    <property type="match status" value="1"/>
</dbReference>
<dbReference type="Pfam" id="PF09203">
    <property type="entry name" value="MspA"/>
    <property type="match status" value="1"/>
</dbReference>
<dbReference type="Gene3D" id="2.60.40.1650">
    <property type="entry name" value="Porin MspA (Ig-like beta-sandwich domain)"/>
    <property type="match status" value="1"/>
</dbReference>
<evidence type="ECO:0000256" key="1">
    <source>
        <dbReference type="ARBA" id="ARBA00022729"/>
    </source>
</evidence>
<dbReference type="Proteomes" id="UP000465609">
    <property type="component" value="Chromosome"/>
</dbReference>
<organism evidence="3 4">
    <name type="scientific">Mycolicibacterium aubagnense</name>
    <dbReference type="NCBI Taxonomy" id="319707"/>
    <lineage>
        <taxon>Bacteria</taxon>
        <taxon>Bacillati</taxon>
        <taxon>Actinomycetota</taxon>
        <taxon>Actinomycetes</taxon>
        <taxon>Mycobacteriales</taxon>
        <taxon>Mycobacteriaceae</taxon>
        <taxon>Mycolicibacterium</taxon>
    </lineage>
</organism>
<dbReference type="InterPro" id="IPR036435">
    <property type="entry name" value="Leukocidin/porin_MspA_sf"/>
</dbReference>
<evidence type="ECO:0000313" key="4">
    <source>
        <dbReference type="Proteomes" id="UP000465609"/>
    </source>
</evidence>
<gene>
    <name evidence="3" type="ORF">MAUB_22920</name>
</gene>
<keyword evidence="1 2" id="KW-0732">Signal</keyword>
<name>A0ABM7ICG0_9MYCO</name>
<feature type="signal peptide" evidence="2">
    <location>
        <begin position="1"/>
        <end position="39"/>
    </location>
</feature>
<accession>A0ABM7ICG0</accession>
<evidence type="ECO:0000256" key="2">
    <source>
        <dbReference type="SAM" id="SignalP"/>
    </source>
</evidence>
<reference evidence="3 4" key="1">
    <citation type="journal article" date="2019" name="Emerg. Microbes Infect.">
        <title>Comprehensive subspecies identification of 175 nontuberculous mycobacteria species based on 7547 genomic profiles.</title>
        <authorList>
            <person name="Matsumoto Y."/>
            <person name="Kinjo T."/>
            <person name="Motooka D."/>
            <person name="Nabeya D."/>
            <person name="Jung N."/>
            <person name="Uechi K."/>
            <person name="Horii T."/>
            <person name="Iida T."/>
            <person name="Fujita J."/>
            <person name="Nakamura S."/>
        </authorList>
    </citation>
    <scope>NUCLEOTIDE SEQUENCE [LARGE SCALE GENOMIC DNA]</scope>
    <source>
        <strain evidence="3 4">JCM 15296</strain>
    </source>
</reference>
<dbReference type="InterPro" id="IPR015286">
    <property type="entry name" value="Porin_fam_mycobact-type"/>
</dbReference>
<proteinExistence type="predicted"/>
<dbReference type="EMBL" id="AP022577">
    <property type="protein sequence ID" value="BBX84419.1"/>
    <property type="molecule type" value="Genomic_DNA"/>
</dbReference>
<protein>
    <recommendedName>
        <fullName evidence="5">MspA family protein</fullName>
    </recommendedName>
</protein>
<keyword evidence="4" id="KW-1185">Reference proteome</keyword>
<evidence type="ECO:0000313" key="3">
    <source>
        <dbReference type="EMBL" id="BBX84419.1"/>
    </source>
</evidence>
<evidence type="ECO:0008006" key="5">
    <source>
        <dbReference type="Google" id="ProtNLM"/>
    </source>
</evidence>
<sequence>MANPSLLRPVTLLSPKRIAAIAAAAVCVIAAIEATPAHADPAEMAPQVYDKVSRDGWHLQIKIDHESINSVPNLAAAVNSREGFVTASGTATASGGSSPITDSIFILGYQLGCQSDVSTGLQLGGTGGASGSGGLPFTGVSGTIGAAGFVQTVIQPGVIVDLPLANMALSDSGTAMLDIDNIHIKADACGGDVNIRSYAYLRISTAKSHTEFAIYGDPSKI</sequence>